<sequence length="113" mass="12912">MYTPSLYLLQGFEGPEQAVIHSQLCCSSGQTKSTKVPSNTTGRSSREGERDVDLCHLGDLERLLCGEREWLPLRSPFLDWDLSWSVNPYHKGKINEAMNNEKTRVVTKTEKFH</sequence>
<proteinExistence type="predicted"/>
<feature type="compositionally biased region" description="Polar residues" evidence="1">
    <location>
        <begin position="28"/>
        <end position="43"/>
    </location>
</feature>
<accession>A0A6B0RDZ8</accession>
<dbReference type="EMBL" id="VBQZ03000031">
    <property type="protein sequence ID" value="MXQ86256.1"/>
    <property type="molecule type" value="Genomic_DNA"/>
</dbReference>
<protein>
    <submittedName>
        <fullName evidence="2">Uncharacterized protein</fullName>
    </submittedName>
</protein>
<organism evidence="2 3">
    <name type="scientific">Bos mutus</name>
    <name type="common">wild yak</name>
    <dbReference type="NCBI Taxonomy" id="72004"/>
    <lineage>
        <taxon>Eukaryota</taxon>
        <taxon>Metazoa</taxon>
        <taxon>Chordata</taxon>
        <taxon>Craniata</taxon>
        <taxon>Vertebrata</taxon>
        <taxon>Euteleostomi</taxon>
        <taxon>Mammalia</taxon>
        <taxon>Eutheria</taxon>
        <taxon>Laurasiatheria</taxon>
        <taxon>Artiodactyla</taxon>
        <taxon>Ruminantia</taxon>
        <taxon>Pecora</taxon>
        <taxon>Bovidae</taxon>
        <taxon>Bovinae</taxon>
        <taxon>Bos</taxon>
    </lineage>
</organism>
<evidence type="ECO:0000256" key="1">
    <source>
        <dbReference type="SAM" id="MobiDB-lite"/>
    </source>
</evidence>
<gene>
    <name evidence="2" type="ORF">E5288_WYG006612</name>
</gene>
<comment type="caution">
    <text evidence="2">The sequence shown here is derived from an EMBL/GenBank/DDBJ whole genome shotgun (WGS) entry which is preliminary data.</text>
</comment>
<reference evidence="2" key="1">
    <citation type="submission" date="2019-10" db="EMBL/GenBank/DDBJ databases">
        <title>The sequence and de novo assembly of the wild yak genome.</title>
        <authorList>
            <person name="Liu Y."/>
        </authorList>
    </citation>
    <scope>NUCLEOTIDE SEQUENCE [LARGE SCALE GENOMIC DNA]</scope>
    <source>
        <strain evidence="2">WY2019</strain>
    </source>
</reference>
<keyword evidence="3" id="KW-1185">Reference proteome</keyword>
<evidence type="ECO:0000313" key="3">
    <source>
        <dbReference type="Proteomes" id="UP000322234"/>
    </source>
</evidence>
<dbReference type="AlphaFoldDB" id="A0A6B0RDZ8"/>
<dbReference type="Proteomes" id="UP000322234">
    <property type="component" value="Unassembled WGS sequence"/>
</dbReference>
<evidence type="ECO:0000313" key="2">
    <source>
        <dbReference type="EMBL" id="MXQ86256.1"/>
    </source>
</evidence>
<name>A0A6B0RDZ8_9CETA</name>
<feature type="region of interest" description="Disordered" evidence="1">
    <location>
        <begin position="28"/>
        <end position="48"/>
    </location>
</feature>